<reference evidence="1 3" key="1">
    <citation type="submission" date="2015-09" db="EMBL/GenBank/DDBJ databases">
        <authorList>
            <person name="Rodrigo-Torres L."/>
            <person name="Arahal D.R."/>
        </authorList>
    </citation>
    <scope>NUCLEOTIDE SEQUENCE [LARGE SCALE GENOMIC DNA]</scope>
    <source>
        <strain evidence="1 3">CECT 5118</strain>
    </source>
</reference>
<dbReference type="InterPro" id="IPR029044">
    <property type="entry name" value="Nucleotide-diphossugar_trans"/>
</dbReference>
<evidence type="ECO:0000313" key="3">
    <source>
        <dbReference type="Proteomes" id="UP000051086"/>
    </source>
</evidence>
<dbReference type="SUPFAM" id="SSF53448">
    <property type="entry name" value="Nucleotide-diphospho-sugar transferases"/>
    <property type="match status" value="1"/>
</dbReference>
<gene>
    <name evidence="1" type="ORF">TL5118_02814</name>
    <name evidence="2" type="ORF">TL5120_01173</name>
</gene>
<name>A0A0P1G951_9RHOB</name>
<dbReference type="RefSeq" id="WP_058242705.1">
    <property type="nucleotide sequence ID" value="NZ_CYSB01000036.1"/>
</dbReference>
<proteinExistence type="predicted"/>
<evidence type="ECO:0000313" key="1">
    <source>
        <dbReference type="EMBL" id="CUH68855.1"/>
    </source>
</evidence>
<protein>
    <recommendedName>
        <fullName evidence="5">Glycosyl transferase family 2</fullName>
    </recommendedName>
</protein>
<dbReference type="EMBL" id="CYSC01000020">
    <property type="protein sequence ID" value="CUH71387.1"/>
    <property type="molecule type" value="Genomic_DNA"/>
</dbReference>
<evidence type="ECO:0000313" key="2">
    <source>
        <dbReference type="EMBL" id="CUH71387.1"/>
    </source>
</evidence>
<dbReference type="EMBL" id="CYSB01000036">
    <property type="protein sequence ID" value="CUH68855.1"/>
    <property type="molecule type" value="Genomic_DNA"/>
</dbReference>
<reference evidence="2 4" key="2">
    <citation type="submission" date="2015-09" db="EMBL/GenBank/DDBJ databases">
        <authorList>
            <consortium name="Swine Surveillance"/>
        </authorList>
    </citation>
    <scope>NUCLEOTIDE SEQUENCE [LARGE SCALE GENOMIC DNA]</scope>
    <source>
        <strain evidence="2 4">5120</strain>
    </source>
</reference>
<keyword evidence="3" id="KW-1185">Reference proteome</keyword>
<dbReference type="OrthoDB" id="5465469at2"/>
<dbReference type="CDD" id="cd00761">
    <property type="entry name" value="Glyco_tranf_GTA_type"/>
    <property type="match status" value="1"/>
</dbReference>
<sequence>MTPYIISLTTTPPRINKIAPTLRDLLKQTAKPTEIRLNLCHSYRRFPGAKIDTSHLPDGITAHWCDEDLGPATKILPTVKDLQGQDIDILFCDDDQKYEPDWAAKFLAARQDHPDKCLVGKGYDLDDRPVGHRYLRDFEQQPRAERRQKGFAYRLSRLASLFTYKPQPYIQSGYVDILEGYRGVMVKPSFFDAAVFDIPDILWTVDDPWLSGHLARRGIPIWLVQPASILRKPYGAHHTHRLGKFVYRDHGRLAADNACIEHFRREYGLWPGRKEAQREGYKRPFMHWLYPPEPIKVEAEAGQ</sequence>
<organism evidence="2 4">
    <name type="scientific">Thalassovita autumnalis</name>
    <dbReference type="NCBI Taxonomy" id="2072972"/>
    <lineage>
        <taxon>Bacteria</taxon>
        <taxon>Pseudomonadati</taxon>
        <taxon>Pseudomonadota</taxon>
        <taxon>Alphaproteobacteria</taxon>
        <taxon>Rhodobacterales</taxon>
        <taxon>Roseobacteraceae</taxon>
        <taxon>Thalassovita</taxon>
    </lineage>
</organism>
<dbReference type="AlphaFoldDB" id="A0A0P1G951"/>
<dbReference type="Proteomes" id="UP000051086">
    <property type="component" value="Unassembled WGS sequence"/>
</dbReference>
<evidence type="ECO:0000313" key="4">
    <source>
        <dbReference type="Proteomes" id="UP000051887"/>
    </source>
</evidence>
<dbReference type="Proteomes" id="UP000051887">
    <property type="component" value="Unassembled WGS sequence"/>
</dbReference>
<accession>A0A0P1G951</accession>
<evidence type="ECO:0008006" key="5">
    <source>
        <dbReference type="Google" id="ProtNLM"/>
    </source>
</evidence>